<dbReference type="InterPro" id="IPR001958">
    <property type="entry name" value="Tet-R_TetA/multi-R_MdtG-like"/>
</dbReference>
<comment type="subcellular location">
    <subcellularLocation>
        <location evidence="1">Cell membrane</location>
        <topology evidence="1">Multi-pass membrane protein</topology>
    </subcellularLocation>
</comment>
<feature type="transmembrane region" description="Helical" evidence="6">
    <location>
        <begin position="34"/>
        <end position="58"/>
    </location>
</feature>
<dbReference type="InterPro" id="IPR020846">
    <property type="entry name" value="MFS_dom"/>
</dbReference>
<gene>
    <name evidence="8" type="ORF">WKI68_12040</name>
</gene>
<dbReference type="PANTHER" id="PTHR43124">
    <property type="entry name" value="PURINE EFFLUX PUMP PBUE"/>
    <property type="match status" value="1"/>
</dbReference>
<dbReference type="PRINTS" id="PR01035">
    <property type="entry name" value="TCRTETA"/>
</dbReference>
<dbReference type="Pfam" id="PF07690">
    <property type="entry name" value="MFS_1"/>
    <property type="match status" value="1"/>
</dbReference>
<evidence type="ECO:0000256" key="6">
    <source>
        <dbReference type="SAM" id="Phobius"/>
    </source>
</evidence>
<keyword evidence="5 6" id="KW-0472">Membrane</keyword>
<dbReference type="Gene3D" id="1.20.1250.20">
    <property type="entry name" value="MFS general substrate transporter like domains"/>
    <property type="match status" value="1"/>
</dbReference>
<evidence type="ECO:0000313" key="9">
    <source>
        <dbReference type="Proteomes" id="UP001382904"/>
    </source>
</evidence>
<keyword evidence="2" id="KW-1003">Cell membrane</keyword>
<proteinExistence type="predicted"/>
<feature type="transmembrane region" description="Helical" evidence="6">
    <location>
        <begin position="317"/>
        <end position="344"/>
    </location>
</feature>
<dbReference type="SUPFAM" id="SSF103473">
    <property type="entry name" value="MFS general substrate transporter"/>
    <property type="match status" value="1"/>
</dbReference>
<feature type="transmembrane region" description="Helical" evidence="6">
    <location>
        <begin position="356"/>
        <end position="377"/>
    </location>
</feature>
<feature type="transmembrane region" description="Helical" evidence="6">
    <location>
        <begin position="237"/>
        <end position="255"/>
    </location>
</feature>
<feature type="transmembrane region" description="Helical" evidence="6">
    <location>
        <begin position="287"/>
        <end position="305"/>
    </location>
</feature>
<feature type="domain" description="Major facilitator superfamily (MFS) profile" evidence="7">
    <location>
        <begin position="4"/>
        <end position="378"/>
    </location>
</feature>
<feature type="transmembrane region" description="Helical" evidence="6">
    <location>
        <begin position="262"/>
        <end position="281"/>
    </location>
</feature>
<keyword evidence="3 6" id="KW-0812">Transmembrane</keyword>
<dbReference type="Proteomes" id="UP001382904">
    <property type="component" value="Unassembled WGS sequence"/>
</dbReference>
<feature type="transmembrane region" description="Helical" evidence="6">
    <location>
        <begin position="203"/>
        <end position="225"/>
    </location>
</feature>
<reference evidence="8 9" key="1">
    <citation type="submission" date="2024-03" db="EMBL/GenBank/DDBJ databases">
        <title>Novel Streptomyces species of biotechnological and ecological value are a feature of Machair soil.</title>
        <authorList>
            <person name="Prole J.R."/>
            <person name="Goodfellow M."/>
            <person name="Allenby N."/>
            <person name="Ward A.C."/>
        </authorList>
    </citation>
    <scope>NUCLEOTIDE SEQUENCE [LARGE SCALE GENOMIC DNA]</scope>
    <source>
        <strain evidence="8 9">MS1.HAVA.3</strain>
    </source>
</reference>
<dbReference type="InterPro" id="IPR050189">
    <property type="entry name" value="MFS_Efflux_Transporters"/>
</dbReference>
<feature type="transmembrane region" description="Helical" evidence="6">
    <location>
        <begin position="156"/>
        <end position="178"/>
    </location>
</feature>
<protein>
    <submittedName>
        <fullName evidence="8">MFS transporter</fullName>
    </submittedName>
</protein>
<comment type="caution">
    <text evidence="8">The sequence shown here is derived from an EMBL/GenBank/DDBJ whole genome shotgun (WGS) entry which is preliminary data.</text>
</comment>
<feature type="transmembrane region" description="Helical" evidence="6">
    <location>
        <begin position="70"/>
        <end position="91"/>
    </location>
</feature>
<evidence type="ECO:0000256" key="5">
    <source>
        <dbReference type="ARBA" id="ARBA00023136"/>
    </source>
</evidence>
<evidence type="ECO:0000313" key="8">
    <source>
        <dbReference type="EMBL" id="MEJ8641997.1"/>
    </source>
</evidence>
<accession>A0ABU8U294</accession>
<evidence type="ECO:0000259" key="7">
    <source>
        <dbReference type="PROSITE" id="PS50850"/>
    </source>
</evidence>
<feature type="transmembrane region" description="Helical" evidence="6">
    <location>
        <begin position="132"/>
        <end position="150"/>
    </location>
</feature>
<dbReference type="PROSITE" id="PS50850">
    <property type="entry name" value="MFS"/>
    <property type="match status" value="1"/>
</dbReference>
<dbReference type="InterPro" id="IPR036259">
    <property type="entry name" value="MFS_trans_sf"/>
</dbReference>
<evidence type="ECO:0000256" key="2">
    <source>
        <dbReference type="ARBA" id="ARBA00022475"/>
    </source>
</evidence>
<dbReference type="CDD" id="cd17324">
    <property type="entry name" value="MFS_NepI_like"/>
    <property type="match status" value="1"/>
</dbReference>
<keyword evidence="9" id="KW-1185">Reference proteome</keyword>
<evidence type="ECO:0000256" key="3">
    <source>
        <dbReference type="ARBA" id="ARBA00022692"/>
    </source>
</evidence>
<dbReference type="PANTHER" id="PTHR43124:SF3">
    <property type="entry name" value="CHLORAMPHENICOL EFFLUX PUMP RV0191"/>
    <property type="match status" value="1"/>
</dbReference>
<dbReference type="InterPro" id="IPR011701">
    <property type="entry name" value="MFS"/>
</dbReference>
<keyword evidence="4 6" id="KW-1133">Transmembrane helix</keyword>
<evidence type="ECO:0000256" key="1">
    <source>
        <dbReference type="ARBA" id="ARBA00004651"/>
    </source>
</evidence>
<feature type="transmembrane region" description="Helical" evidence="6">
    <location>
        <begin position="97"/>
        <end position="120"/>
    </location>
</feature>
<dbReference type="EMBL" id="JBBKAM010000002">
    <property type="protein sequence ID" value="MEJ8641997.1"/>
    <property type="molecule type" value="Genomic_DNA"/>
</dbReference>
<name>A0ABU8U294_9ACTN</name>
<evidence type="ECO:0000256" key="4">
    <source>
        <dbReference type="ARBA" id="ARBA00022989"/>
    </source>
</evidence>
<sequence>MPFPLFALMLCVFSVGSAELVIAGILPNIAQDNGISLADAGLLVTAYAIGVVIGGPLVTLATSRMSRKPLILGLMGLFIAGNVLAAVAPGYPVLMAARVISALTHCTLFAVCIVVASSLVPAGKEASAVSKVAVGLNLATVLGVPLGVLLDQHFGWRATFWAVAALSAVAALLVALFLPRHAVPVTAAAVEELRVLGNRRVQLAVAITVVAMAAVFTAYTFLAPLLTDVAGFRPATVTWLMLVFGIGSLFGNLIGGRLADRALMPALVGILAALATALVLLAAVAPAQWACVALMFAFGVAYFAVMPGLQARILTSVAGGAPTLAVAVNISAFNIGIAGGAWLGGALLDLGTGLRLVVAAGGALAGVAMLVALGELLRDRRAARYAGAPAGDAPEALPV</sequence>
<organism evidence="8 9">
    <name type="scientific">Streptomyces caledonius</name>
    <dbReference type="NCBI Taxonomy" id="3134107"/>
    <lineage>
        <taxon>Bacteria</taxon>
        <taxon>Bacillati</taxon>
        <taxon>Actinomycetota</taxon>
        <taxon>Actinomycetes</taxon>
        <taxon>Kitasatosporales</taxon>
        <taxon>Streptomycetaceae</taxon>
        <taxon>Streptomyces</taxon>
    </lineage>
</organism>